<accession>A0A9Q0QSS9</accession>
<dbReference type="AlphaFoldDB" id="A0A9Q0QSS9"/>
<comment type="caution">
    <text evidence="2">The sequence shown here is derived from an EMBL/GenBank/DDBJ whole genome shotgun (WGS) entry which is preliminary data.</text>
</comment>
<dbReference type="OrthoDB" id="1055148at2759"/>
<reference evidence="2" key="1">
    <citation type="journal article" date="2023" name="Plant J.">
        <title>The genome of the king protea, Protea cynaroides.</title>
        <authorList>
            <person name="Chang J."/>
            <person name="Duong T.A."/>
            <person name="Schoeman C."/>
            <person name="Ma X."/>
            <person name="Roodt D."/>
            <person name="Barker N."/>
            <person name="Li Z."/>
            <person name="Van de Peer Y."/>
            <person name="Mizrachi E."/>
        </authorList>
    </citation>
    <scope>NUCLEOTIDE SEQUENCE</scope>
    <source>
        <tissue evidence="2">Young leaves</tissue>
    </source>
</reference>
<evidence type="ECO:0000256" key="1">
    <source>
        <dbReference type="SAM" id="MobiDB-lite"/>
    </source>
</evidence>
<evidence type="ECO:0000313" key="2">
    <source>
        <dbReference type="EMBL" id="KAJ4970720.1"/>
    </source>
</evidence>
<dbReference type="EMBL" id="JAMYWD010000005">
    <property type="protein sequence ID" value="KAJ4970720.1"/>
    <property type="molecule type" value="Genomic_DNA"/>
</dbReference>
<keyword evidence="3" id="KW-1185">Reference proteome</keyword>
<protein>
    <submittedName>
        <fullName evidence="2">Uncharacterized protein</fullName>
    </submittedName>
</protein>
<gene>
    <name evidence="2" type="ORF">NE237_003819</name>
</gene>
<feature type="compositionally biased region" description="Low complexity" evidence="1">
    <location>
        <begin position="101"/>
        <end position="117"/>
    </location>
</feature>
<proteinExistence type="predicted"/>
<feature type="region of interest" description="Disordered" evidence="1">
    <location>
        <begin position="83"/>
        <end position="125"/>
    </location>
</feature>
<organism evidence="2 3">
    <name type="scientific">Protea cynaroides</name>
    <dbReference type="NCBI Taxonomy" id="273540"/>
    <lineage>
        <taxon>Eukaryota</taxon>
        <taxon>Viridiplantae</taxon>
        <taxon>Streptophyta</taxon>
        <taxon>Embryophyta</taxon>
        <taxon>Tracheophyta</taxon>
        <taxon>Spermatophyta</taxon>
        <taxon>Magnoliopsida</taxon>
        <taxon>Proteales</taxon>
        <taxon>Proteaceae</taxon>
        <taxon>Protea</taxon>
    </lineage>
</organism>
<name>A0A9Q0QSS9_9MAGN</name>
<feature type="compositionally biased region" description="Polar residues" evidence="1">
    <location>
        <begin position="90"/>
        <end position="100"/>
    </location>
</feature>
<dbReference type="Proteomes" id="UP001141806">
    <property type="component" value="Unassembled WGS sequence"/>
</dbReference>
<evidence type="ECO:0000313" key="3">
    <source>
        <dbReference type="Proteomes" id="UP001141806"/>
    </source>
</evidence>
<sequence>MVQSYSSVSDFEKAKRFKEIVKKTFAVAGVSNVGDFFLVLRWVGGFKGFEKKLSFMSTCDMHEKRPDEQKPSDAVFDFTLDDARDDDSNEMMSNPHHTQGSVPSSASNSNVNFPSAATKGSKQKSMRLKRNALAAFISTTSTALVLTSNAKKLQSSSPPLIVNPVVDGFRLVF</sequence>